<comment type="subcellular location">
    <subcellularLocation>
        <location evidence="1">Cytoplasm</location>
    </subcellularLocation>
</comment>
<proteinExistence type="predicted"/>
<feature type="compositionally biased region" description="Low complexity" evidence="6">
    <location>
        <begin position="301"/>
        <end position="314"/>
    </location>
</feature>
<feature type="compositionally biased region" description="Low complexity" evidence="6">
    <location>
        <begin position="230"/>
        <end position="243"/>
    </location>
</feature>
<feature type="compositionally biased region" description="Polar residues" evidence="6">
    <location>
        <begin position="565"/>
        <end position="579"/>
    </location>
</feature>
<feature type="region of interest" description="Disordered" evidence="6">
    <location>
        <begin position="297"/>
        <end position="327"/>
    </location>
</feature>
<dbReference type="PANTHER" id="PTHR18902:SF31">
    <property type="entry name" value="PERICENTRIN_AKAP-450 CENTROSOMAL TARGETING DOMAIN-CONTAINING PROTEIN"/>
    <property type="match status" value="1"/>
</dbReference>
<dbReference type="GO" id="GO:0005737">
    <property type="term" value="C:cytoplasm"/>
    <property type="evidence" value="ECO:0007669"/>
    <property type="project" value="UniProtKB-SubCell"/>
</dbReference>
<organism evidence="7 8">
    <name type="scientific">Octopus vulgaris</name>
    <name type="common">Common octopus</name>
    <dbReference type="NCBI Taxonomy" id="6645"/>
    <lineage>
        <taxon>Eukaryota</taxon>
        <taxon>Metazoa</taxon>
        <taxon>Spiralia</taxon>
        <taxon>Lophotrochozoa</taxon>
        <taxon>Mollusca</taxon>
        <taxon>Cephalopoda</taxon>
        <taxon>Coleoidea</taxon>
        <taxon>Octopodiformes</taxon>
        <taxon>Octopoda</taxon>
        <taxon>Incirrata</taxon>
        <taxon>Octopodidae</taxon>
        <taxon>Octopus</taxon>
    </lineage>
</organism>
<dbReference type="EMBL" id="OX597839">
    <property type="protein sequence ID" value="CAI9741400.1"/>
    <property type="molecule type" value="Genomic_DNA"/>
</dbReference>
<keyword evidence="2" id="KW-0963">Cytoplasm</keyword>
<evidence type="ECO:0000256" key="2">
    <source>
        <dbReference type="ARBA" id="ARBA00022490"/>
    </source>
</evidence>
<feature type="coiled-coil region" evidence="5">
    <location>
        <begin position="1056"/>
        <end position="1202"/>
    </location>
</feature>
<feature type="compositionally biased region" description="Polar residues" evidence="6">
    <location>
        <begin position="1455"/>
        <end position="1470"/>
    </location>
</feature>
<evidence type="ECO:0000256" key="5">
    <source>
        <dbReference type="SAM" id="Coils"/>
    </source>
</evidence>
<evidence type="ECO:0000256" key="4">
    <source>
        <dbReference type="ARBA" id="ARBA00023054"/>
    </source>
</evidence>
<keyword evidence="4 5" id="KW-0175">Coiled coil</keyword>
<evidence type="ECO:0000256" key="6">
    <source>
        <dbReference type="SAM" id="MobiDB-lite"/>
    </source>
</evidence>
<reference evidence="7" key="1">
    <citation type="submission" date="2023-08" db="EMBL/GenBank/DDBJ databases">
        <authorList>
            <person name="Alioto T."/>
            <person name="Alioto T."/>
            <person name="Gomez Garrido J."/>
        </authorList>
    </citation>
    <scope>NUCLEOTIDE SEQUENCE</scope>
</reference>
<evidence type="ECO:0000313" key="8">
    <source>
        <dbReference type="Proteomes" id="UP001162480"/>
    </source>
</evidence>
<dbReference type="InterPro" id="IPR051841">
    <property type="entry name" value="MT-Golgi_org_protein"/>
</dbReference>
<evidence type="ECO:0000313" key="7">
    <source>
        <dbReference type="EMBL" id="CAI9741400.1"/>
    </source>
</evidence>
<evidence type="ECO:0000256" key="1">
    <source>
        <dbReference type="ARBA" id="ARBA00004496"/>
    </source>
</evidence>
<dbReference type="PANTHER" id="PTHR18902">
    <property type="entry name" value="NUCLEAR MITOTIC APPARATUS PROTEIN 1-RELATED"/>
    <property type="match status" value="1"/>
</dbReference>
<feature type="coiled-coil region" evidence="5">
    <location>
        <begin position="1699"/>
        <end position="1726"/>
    </location>
</feature>
<evidence type="ECO:0008006" key="9">
    <source>
        <dbReference type="Google" id="ProtNLM"/>
    </source>
</evidence>
<feature type="compositionally biased region" description="Basic residues" evidence="6">
    <location>
        <begin position="423"/>
        <end position="435"/>
    </location>
</feature>
<feature type="coiled-coil region" evidence="5">
    <location>
        <begin position="870"/>
        <end position="1030"/>
    </location>
</feature>
<keyword evidence="8" id="KW-1185">Reference proteome</keyword>
<feature type="region of interest" description="Disordered" evidence="6">
    <location>
        <begin position="531"/>
        <end position="617"/>
    </location>
</feature>
<sequence>MIVRMGPYGMRNDMGRREEKRQVWRIGLGGMTKFAQLLGEDRLAGARGSNVWVCMEPFNFTFEQINFEHELQLPPGVEQVQQNFDSFNNVIHYDLDFLNDSTSSADLQSYGIPETVKRNPVEQRLCQSSVGNPCDTRVHYVWSEKRLSPEGSDHLVNPFINFSELEPDKSSSVTNPTTTADDISTLIKVSAITKTVNSQLRSRDNRPKFTIPKRKMATTEVSPSTLAHVPQPATTTAQRTTNTAPFENSNAFETVAEALHLQWSVIGDKNVTPASPEVVAQIVAEAEKRLKASNIQPAPLSESFSSKTNSETSSDIPQNLIPGLNSDSQSLKMSFERTPRLDSLYSNDSHSLMSSGESTEILPTDVSKTNKDLARVIPSTEGKIIIPATNITLTTEKTSWFNSGPKLVSDTETSPRDREQVKPKSKKKGKPKNKSASKDFTEENDGLSPSASTTSSVVSSSMEQISREPSQENGLSEGDKTDEVASVKSSSVQFSDCDEEYNYEDDSTAEAFLKSLPPVKAIELESFLKRFHNGRHSPPVRERSFTPSDSGRDTARFSPLLDSVTGASHDQKYSFQNTDISDRLGSVPGSVELPEKDVSSLPSKLPTKPKIVLPDPGPLFKNAMKPFTERKSKAYVEVSSPATGKPEEMNLNTVLKEKAKLEGQLEVLSAEAEIALQERAELQAQVASLDQKLQLLNNSESDVKQNALKADIRSLKENRVYLEQCLEDTQKLLEEKIDAAKHHEEELKLTQELQDKQNIHVRELSDGLNARDVTIQALKNKVAELYVEVQTALQKKMLSDTDARNAKSDLSAITSTKQWYHEQLQMANKVRSELQKELTALHARVSSQGIISERLKADTARLHQLLSETRQKAVLEKETLARQLENIQADMLERETAFQEIQRERHLIEETFDSKILSVEEEKSKIATLLQTTVDLEAQLEKSQNNVKKKQIQIFSLETEQASLMKNLMVTEGKLTEKDKITEELQQKLIDVESSLNAFQTEASRKNQEVLKLKEEKAAVEISLVAASEEKKIFDSSLETLRGDLSKVEKSFWQMKQELNNRVAELEQVKEDRDRVKLELEESQKTLSNLPEKELQEDKENLAEHSQKIEKKNEALAKDLNDLRVQFTELNDRYLHEVHEKEAVQNLLENVQKNLDLVNVELEKEKERPSSEEQSLENSEKLLQLETENKNLKAEMKSVEKKWQNNLTKQKARSARLGTDLNAVQNELMERQKAYDSNTELLSSKLREMVSSKEALQNEHDMLKRKFEFGMLEQQDHMKVELQTLAGELELVTSQKHQAESQLTELEIATKQQIDQYVAQVVAMGEQLQQLVNEKEEVEREASSKDYQFQLELEKERGRLTGLQQSNTTLKNHVAELEEALARRESSLVELQTQFSETLKNQDCNDSDFSNRLQELEQMLAHEKGNQRELRKQIGVKIKENKNLKRQQKALATEQEQLQGSLEQKASQCDATADELQRKKEELSQVQSSLQNVQHVNQTLNAQIERLQRNLSDNQDRNPVILEQLESLQWKLQQKNSEIESVRHQLTLSEERHDLEQENLKKTLQNNQQELEALRGELKASRQEKLNQQAKVAELRSALKTSIHQHKISKKVSSKLKGSPKRTLVNSENLTAEEASIEPESMQPVTEGACSPNCRDVGTQMDEDSKETLLATVGEPFDIEALEQLLQDTTVQALESKPLDDLQSCLSSLRAQISGLEKQIDDHSAAIQNSGETWRDVETQVVELQQVVQTVTNTTSCPTLTTTVADTSEATY</sequence>
<evidence type="ECO:0000256" key="3">
    <source>
        <dbReference type="ARBA" id="ARBA00022553"/>
    </source>
</evidence>
<name>A0AA36BVH4_OCTVU</name>
<feature type="coiled-coil region" evidence="5">
    <location>
        <begin position="726"/>
        <end position="795"/>
    </location>
</feature>
<feature type="compositionally biased region" description="Low complexity" evidence="6">
    <location>
        <begin position="448"/>
        <end position="461"/>
    </location>
</feature>
<feature type="region of interest" description="Disordered" evidence="6">
    <location>
        <begin position="400"/>
        <end position="501"/>
    </location>
</feature>
<feature type="compositionally biased region" description="Basic and acidic residues" evidence="6">
    <location>
        <begin position="413"/>
        <end position="422"/>
    </location>
</feature>
<feature type="compositionally biased region" description="Basic and acidic residues" evidence="6">
    <location>
        <begin position="539"/>
        <end position="555"/>
    </location>
</feature>
<feature type="region of interest" description="Disordered" evidence="6">
    <location>
        <begin position="1455"/>
        <end position="1476"/>
    </location>
</feature>
<keyword evidence="3" id="KW-0597">Phosphoprotein</keyword>
<feature type="region of interest" description="Disordered" evidence="6">
    <location>
        <begin position="216"/>
        <end position="243"/>
    </location>
</feature>
<dbReference type="Proteomes" id="UP001162480">
    <property type="component" value="Chromosome 26"/>
</dbReference>
<feature type="coiled-coil region" evidence="5">
    <location>
        <begin position="651"/>
        <end position="699"/>
    </location>
</feature>
<protein>
    <recommendedName>
        <fullName evidence="9">Golgin subfamily A member 3</fullName>
    </recommendedName>
</protein>
<gene>
    <name evidence="7" type="ORF">OCTVUL_1B002569</name>
</gene>
<accession>A0AA36BVH4</accession>